<accession>A0ABR4BNX6</accession>
<name>A0ABR4BNX6_9LECA</name>
<proteinExistence type="predicted"/>
<protein>
    <submittedName>
        <fullName evidence="1">Uncharacterized protein</fullName>
    </submittedName>
</protein>
<evidence type="ECO:0000313" key="2">
    <source>
        <dbReference type="Proteomes" id="UP001590951"/>
    </source>
</evidence>
<organism evidence="1 2">
    <name type="scientific">Lepraria finkii</name>
    <dbReference type="NCBI Taxonomy" id="1340010"/>
    <lineage>
        <taxon>Eukaryota</taxon>
        <taxon>Fungi</taxon>
        <taxon>Dikarya</taxon>
        <taxon>Ascomycota</taxon>
        <taxon>Pezizomycotina</taxon>
        <taxon>Lecanoromycetes</taxon>
        <taxon>OSLEUM clade</taxon>
        <taxon>Lecanoromycetidae</taxon>
        <taxon>Lecanorales</taxon>
        <taxon>Lecanorineae</taxon>
        <taxon>Stereocaulaceae</taxon>
        <taxon>Lepraria</taxon>
    </lineage>
</organism>
<comment type="caution">
    <text evidence="1">The sequence shown here is derived from an EMBL/GenBank/DDBJ whole genome shotgun (WGS) entry which is preliminary data.</text>
</comment>
<sequence>MHLILYDHQDQTAGNPDTKVWSYYSGLVEANYGARCHLDLCNDGGHKWKEFEIEMQLDVTVQITAVGNDDQWYKEFIEKKAQKQEKDVKQETFQADQIRCIYSYP</sequence>
<dbReference type="Proteomes" id="UP001590951">
    <property type="component" value="Unassembled WGS sequence"/>
</dbReference>
<evidence type="ECO:0000313" key="1">
    <source>
        <dbReference type="EMBL" id="KAL2059504.1"/>
    </source>
</evidence>
<keyword evidence="2" id="KW-1185">Reference proteome</keyword>
<gene>
    <name evidence="1" type="ORF">ABVK25_000797</name>
</gene>
<dbReference type="EMBL" id="JBHFEH010000001">
    <property type="protein sequence ID" value="KAL2059504.1"/>
    <property type="molecule type" value="Genomic_DNA"/>
</dbReference>
<reference evidence="1 2" key="1">
    <citation type="submission" date="2024-09" db="EMBL/GenBank/DDBJ databases">
        <title>Rethinking Asexuality: The Enigmatic Case of Functional Sexual Genes in Lepraria (Stereocaulaceae).</title>
        <authorList>
            <person name="Doellman M."/>
            <person name="Sun Y."/>
            <person name="Barcenas-Pena A."/>
            <person name="Lumbsch H.T."/>
            <person name="Grewe F."/>
        </authorList>
    </citation>
    <scope>NUCLEOTIDE SEQUENCE [LARGE SCALE GENOMIC DNA]</scope>
    <source>
        <strain evidence="1 2">Grewe 0041</strain>
    </source>
</reference>